<dbReference type="PANTHER" id="PTHR43968">
    <property type="match status" value="1"/>
</dbReference>
<dbReference type="InterPro" id="IPR036282">
    <property type="entry name" value="Glutathione-S-Trfase_C_sf"/>
</dbReference>
<dbReference type="RefSeq" id="WP_149598263.1">
    <property type="nucleotide sequence ID" value="NZ_VTUU01000001.1"/>
</dbReference>
<proteinExistence type="predicted"/>
<dbReference type="InterPro" id="IPR050983">
    <property type="entry name" value="GST_Omega/HSP26"/>
</dbReference>
<feature type="domain" description="GST N-terminal" evidence="1">
    <location>
        <begin position="1"/>
        <end position="80"/>
    </location>
</feature>
<protein>
    <submittedName>
        <fullName evidence="2">Glutathione S-transferase family protein</fullName>
    </submittedName>
</protein>
<dbReference type="PROSITE" id="PS50404">
    <property type="entry name" value="GST_NTER"/>
    <property type="match status" value="1"/>
</dbReference>
<evidence type="ECO:0000313" key="3">
    <source>
        <dbReference type="Proteomes" id="UP000323161"/>
    </source>
</evidence>
<dbReference type="PROSITE" id="PS51354">
    <property type="entry name" value="GLUTAREDOXIN_2"/>
    <property type="match status" value="1"/>
</dbReference>
<keyword evidence="2" id="KW-0808">Transferase</keyword>
<dbReference type="GO" id="GO:0016740">
    <property type="term" value="F:transferase activity"/>
    <property type="evidence" value="ECO:0007669"/>
    <property type="project" value="UniProtKB-KW"/>
</dbReference>
<dbReference type="Pfam" id="PF13417">
    <property type="entry name" value="GST_N_3"/>
    <property type="match status" value="1"/>
</dbReference>
<comment type="caution">
    <text evidence="2">The sequence shown here is derived from an EMBL/GenBank/DDBJ whole genome shotgun (WGS) entry which is preliminary data.</text>
</comment>
<gene>
    <name evidence="2" type="ORF">FWJ25_00340</name>
</gene>
<sequence length="250" mass="28794">MAIKLYQFAISHYCEKVRWALDYKKINYEAVTLLPGQHVNVIRQLTGSDTSVPVLDHDGHIVQGSAQILDYLDETFPENPLTPSDPEIREQALSWEKRLDDEAGPAVRCYSYHHFLKRPKAVVPLLTAGTPFYNRFLVSLAFSRVDEVMRKWMNINDKTADKSRKVMEDMLTELADAYGKQPFLAGDRFSRADLTAAALFAPMFQPEAYPVPWPKERQIPKEIRAWLEQWNDHIGILADKYEQHRSGTTQ</sequence>
<dbReference type="PANTHER" id="PTHR43968:SF6">
    <property type="entry name" value="GLUTATHIONE S-TRANSFERASE OMEGA"/>
    <property type="match status" value="1"/>
</dbReference>
<dbReference type="CDD" id="cd00570">
    <property type="entry name" value="GST_N_family"/>
    <property type="match status" value="1"/>
</dbReference>
<dbReference type="GO" id="GO:0005737">
    <property type="term" value="C:cytoplasm"/>
    <property type="evidence" value="ECO:0007669"/>
    <property type="project" value="TreeGrafter"/>
</dbReference>
<evidence type="ECO:0000259" key="1">
    <source>
        <dbReference type="PROSITE" id="PS50404"/>
    </source>
</evidence>
<dbReference type="InterPro" id="IPR004045">
    <property type="entry name" value="Glutathione_S-Trfase_N"/>
</dbReference>
<dbReference type="SUPFAM" id="SSF47616">
    <property type="entry name" value="GST C-terminal domain-like"/>
    <property type="match status" value="1"/>
</dbReference>
<name>A0A5B0VMJ6_9GAMM</name>
<dbReference type="Pfam" id="PF00043">
    <property type="entry name" value="GST_C"/>
    <property type="match status" value="1"/>
</dbReference>
<dbReference type="InterPro" id="IPR004046">
    <property type="entry name" value="GST_C"/>
</dbReference>
<accession>A0A5B0VMJ6</accession>
<dbReference type="EMBL" id="VTUU01000001">
    <property type="protein sequence ID" value="KAA1175623.1"/>
    <property type="molecule type" value="Genomic_DNA"/>
</dbReference>
<dbReference type="InterPro" id="IPR036249">
    <property type="entry name" value="Thioredoxin-like_sf"/>
</dbReference>
<evidence type="ECO:0000313" key="2">
    <source>
        <dbReference type="EMBL" id="KAA1175623.1"/>
    </source>
</evidence>
<dbReference type="Gene3D" id="1.20.1050.10">
    <property type="match status" value="1"/>
</dbReference>
<dbReference type="Gene3D" id="3.40.30.10">
    <property type="entry name" value="Glutaredoxin"/>
    <property type="match status" value="1"/>
</dbReference>
<keyword evidence="3" id="KW-1185">Reference proteome</keyword>
<dbReference type="AlphaFoldDB" id="A0A5B0VMJ6"/>
<organism evidence="2 3">
    <name type="scientific">Marinobacter salinexigens</name>
    <dbReference type="NCBI Taxonomy" id="2919747"/>
    <lineage>
        <taxon>Bacteria</taxon>
        <taxon>Pseudomonadati</taxon>
        <taxon>Pseudomonadota</taxon>
        <taxon>Gammaproteobacteria</taxon>
        <taxon>Pseudomonadales</taxon>
        <taxon>Marinobacteraceae</taxon>
        <taxon>Marinobacter</taxon>
    </lineage>
</organism>
<reference evidence="2 3" key="1">
    <citation type="submission" date="2019-08" db="EMBL/GenBank/DDBJ databases">
        <title>Marinobacter ZYF650 sp. nov., a marine bacterium isolated from seawater of the Mariana trench.</title>
        <authorList>
            <person name="Ahmad W."/>
        </authorList>
    </citation>
    <scope>NUCLEOTIDE SEQUENCE [LARGE SCALE GENOMIC DNA]</scope>
    <source>
        <strain evidence="2 3">ZYF650</strain>
    </source>
</reference>
<dbReference type="SUPFAM" id="SSF52833">
    <property type="entry name" value="Thioredoxin-like"/>
    <property type="match status" value="1"/>
</dbReference>
<dbReference type="Proteomes" id="UP000323161">
    <property type="component" value="Unassembled WGS sequence"/>
</dbReference>